<dbReference type="AlphaFoldDB" id="X1EAP3"/>
<reference evidence="2" key="1">
    <citation type="journal article" date="2014" name="Front. Microbiol.">
        <title>High frequency of phylogenetically diverse reductive dehalogenase-homologous genes in deep subseafloor sedimentary metagenomes.</title>
        <authorList>
            <person name="Kawai M."/>
            <person name="Futagami T."/>
            <person name="Toyoda A."/>
            <person name="Takaki Y."/>
            <person name="Nishi S."/>
            <person name="Hori S."/>
            <person name="Arai W."/>
            <person name="Tsubouchi T."/>
            <person name="Morono Y."/>
            <person name="Uchiyama I."/>
            <person name="Ito T."/>
            <person name="Fujiyama A."/>
            <person name="Inagaki F."/>
            <person name="Takami H."/>
        </authorList>
    </citation>
    <scope>NUCLEOTIDE SEQUENCE</scope>
    <source>
        <strain evidence="2">Expedition CK06-06</strain>
    </source>
</reference>
<protein>
    <submittedName>
        <fullName evidence="2">Uncharacterized protein</fullName>
    </submittedName>
</protein>
<name>X1EAP3_9ZZZZ</name>
<feature type="region of interest" description="Disordered" evidence="1">
    <location>
        <begin position="25"/>
        <end position="75"/>
    </location>
</feature>
<evidence type="ECO:0000313" key="2">
    <source>
        <dbReference type="EMBL" id="GAH29667.1"/>
    </source>
</evidence>
<dbReference type="EMBL" id="BARU01001148">
    <property type="protein sequence ID" value="GAH29667.1"/>
    <property type="molecule type" value="Genomic_DNA"/>
</dbReference>
<sequence>KRGDKDAEAEAKLMTDVLGVTVEQVLSGSAGKPPKPEEAEKPEPLLPMFGRGGAPTSAKKATQLQAEPRESEGEE</sequence>
<feature type="non-terminal residue" evidence="2">
    <location>
        <position position="1"/>
    </location>
</feature>
<gene>
    <name evidence="2" type="ORF">S03H2_03178</name>
</gene>
<feature type="compositionally biased region" description="Basic and acidic residues" evidence="1">
    <location>
        <begin position="34"/>
        <end position="43"/>
    </location>
</feature>
<organism evidence="2">
    <name type="scientific">marine sediment metagenome</name>
    <dbReference type="NCBI Taxonomy" id="412755"/>
    <lineage>
        <taxon>unclassified sequences</taxon>
        <taxon>metagenomes</taxon>
        <taxon>ecological metagenomes</taxon>
    </lineage>
</organism>
<evidence type="ECO:0000256" key="1">
    <source>
        <dbReference type="SAM" id="MobiDB-lite"/>
    </source>
</evidence>
<proteinExistence type="predicted"/>
<accession>X1EAP3</accession>
<comment type="caution">
    <text evidence="2">The sequence shown here is derived from an EMBL/GenBank/DDBJ whole genome shotgun (WGS) entry which is preliminary data.</text>
</comment>